<evidence type="ECO:0000313" key="3">
    <source>
        <dbReference type="Proteomes" id="UP000078561"/>
    </source>
</evidence>
<evidence type="ECO:0000313" key="2">
    <source>
        <dbReference type="EMBL" id="SAL95156.1"/>
    </source>
</evidence>
<protein>
    <submittedName>
        <fullName evidence="2">Uncharacterized protein</fullName>
    </submittedName>
</protein>
<organism evidence="2">
    <name type="scientific">Absidia glauca</name>
    <name type="common">Pin mould</name>
    <dbReference type="NCBI Taxonomy" id="4829"/>
    <lineage>
        <taxon>Eukaryota</taxon>
        <taxon>Fungi</taxon>
        <taxon>Fungi incertae sedis</taxon>
        <taxon>Mucoromycota</taxon>
        <taxon>Mucoromycotina</taxon>
        <taxon>Mucoromycetes</taxon>
        <taxon>Mucorales</taxon>
        <taxon>Cunninghamellaceae</taxon>
        <taxon>Absidia</taxon>
    </lineage>
</organism>
<dbReference type="STRING" id="4829.A0A168KQ30"/>
<accession>A0A168KQ30</accession>
<gene>
    <name evidence="2" type="primary">ABSGL_00463.1 scaffold 630</name>
</gene>
<proteinExistence type="predicted"/>
<keyword evidence="3" id="KW-1185">Reference proteome</keyword>
<feature type="compositionally biased region" description="Polar residues" evidence="1">
    <location>
        <begin position="34"/>
        <end position="51"/>
    </location>
</feature>
<sequence>MTSDKAGGHYNTIPPLQLDSNSNTSPPPIPSHNDSTSIHSTVGPQSIPSDASTPRSRSNSISSSASGSMSKREAAMRRISGTMFGLNSPPQQHPPHP</sequence>
<dbReference type="Proteomes" id="UP000078561">
    <property type="component" value="Unassembled WGS sequence"/>
</dbReference>
<name>A0A168KQ30_ABSGL</name>
<reference evidence="2" key="1">
    <citation type="submission" date="2016-04" db="EMBL/GenBank/DDBJ databases">
        <authorList>
            <person name="Evans L.H."/>
            <person name="Alamgir A."/>
            <person name="Owens N."/>
            <person name="Weber N.D."/>
            <person name="Virtaneva K."/>
            <person name="Barbian K."/>
            <person name="Babar A."/>
            <person name="Rosenke K."/>
        </authorList>
    </citation>
    <scope>NUCLEOTIDE SEQUENCE [LARGE SCALE GENOMIC DNA]</scope>
    <source>
        <strain evidence="2">CBS 101.48</strain>
    </source>
</reference>
<feature type="compositionally biased region" description="Low complexity" evidence="1">
    <location>
        <begin position="52"/>
        <end position="69"/>
    </location>
</feature>
<feature type="region of interest" description="Disordered" evidence="1">
    <location>
        <begin position="1"/>
        <end position="97"/>
    </location>
</feature>
<evidence type="ECO:0000256" key="1">
    <source>
        <dbReference type="SAM" id="MobiDB-lite"/>
    </source>
</evidence>
<dbReference type="InParanoid" id="A0A168KQ30"/>
<dbReference type="AlphaFoldDB" id="A0A168KQ30"/>
<dbReference type="EMBL" id="LT550209">
    <property type="protein sequence ID" value="SAL95156.1"/>
    <property type="molecule type" value="Genomic_DNA"/>
</dbReference>